<organism evidence="2 3">
    <name type="scientific">Treponema putidum</name>
    <dbReference type="NCBI Taxonomy" id="221027"/>
    <lineage>
        <taxon>Bacteria</taxon>
        <taxon>Pseudomonadati</taxon>
        <taxon>Spirochaetota</taxon>
        <taxon>Spirochaetia</taxon>
        <taxon>Spirochaetales</taxon>
        <taxon>Treponemataceae</taxon>
        <taxon>Treponema</taxon>
    </lineage>
</organism>
<dbReference type="InterPro" id="IPR010106">
    <property type="entry name" value="RpnA"/>
</dbReference>
<sequence length="296" mass="34226">MSTLNRKYKDSVFVDLFSEDEKAKENFLSLYNALHGTNLPLSCPVENIRLDNVMYMNIVNDVSCLVDGKIIVLAEHQSTINENMPLRFLEYIARLYEKLQAPTDRYLRKLSKIPTPEFYVFYNGLDDYPETTVLKLSDAFITKSEQIPLELEVKVYNINKSKRTEVLSRCKTLDEYSLFVKEVRTQTQLDSENGFTNAVKICIEKGILREYLQRKSREVINMLVAEYDYDTDIAVQRAEEREIAFAEGIEQGIEQGFSDGAYQTKLETAKLMRMHNYPIAEICTMTGLPKEEIEAL</sequence>
<dbReference type="NCBIfam" id="TIGR01784">
    <property type="entry name" value="T_den_put_tspse"/>
    <property type="match status" value="1"/>
</dbReference>
<gene>
    <name evidence="2" type="ORF">E4N74_02125</name>
</gene>
<feature type="domain" description="Transposase (putative) YhgA-like" evidence="1">
    <location>
        <begin position="68"/>
        <end position="186"/>
    </location>
</feature>
<reference evidence="2" key="1">
    <citation type="submission" date="2019-04" db="EMBL/GenBank/DDBJ databases">
        <title>Whole genome sequencing of oral phylogroup 2 treponemes.</title>
        <authorList>
            <person name="Chan Y."/>
            <person name="Zeng H.H."/>
            <person name="Yu X.L."/>
            <person name="Leung W.K."/>
            <person name="Watt R.M."/>
        </authorList>
    </citation>
    <scope>NUCLEOTIDE SEQUENCE</scope>
    <source>
        <strain evidence="2">OMZ 835</strain>
    </source>
</reference>
<dbReference type="RefSeq" id="WP_255818671.1">
    <property type="nucleotide sequence ID" value="NZ_CP038804.1"/>
</dbReference>
<evidence type="ECO:0000259" key="1">
    <source>
        <dbReference type="Pfam" id="PF04754"/>
    </source>
</evidence>
<protein>
    <submittedName>
        <fullName evidence="2">Rpn family recombination-promoting nuclease/putative transposase</fullName>
    </submittedName>
</protein>
<evidence type="ECO:0000313" key="2">
    <source>
        <dbReference type="EMBL" id="UTY32937.1"/>
    </source>
</evidence>
<dbReference type="InterPro" id="IPR006842">
    <property type="entry name" value="Transposase_31"/>
</dbReference>
<dbReference type="EMBL" id="CP038804">
    <property type="protein sequence ID" value="UTY32937.1"/>
    <property type="molecule type" value="Genomic_DNA"/>
</dbReference>
<accession>A0AAE9MU33</accession>
<evidence type="ECO:0000313" key="3">
    <source>
        <dbReference type="Proteomes" id="UP001058682"/>
    </source>
</evidence>
<dbReference type="Proteomes" id="UP001058682">
    <property type="component" value="Chromosome"/>
</dbReference>
<proteinExistence type="predicted"/>
<dbReference type="Pfam" id="PF04754">
    <property type="entry name" value="Transposase_31"/>
    <property type="match status" value="1"/>
</dbReference>
<dbReference type="AlphaFoldDB" id="A0AAE9MU33"/>
<name>A0AAE9MU33_9SPIR</name>